<feature type="region of interest" description="Disordered" evidence="2">
    <location>
        <begin position="296"/>
        <end position="349"/>
    </location>
</feature>
<dbReference type="SUPFAM" id="SSF57667">
    <property type="entry name" value="beta-beta-alpha zinc fingers"/>
    <property type="match status" value="1"/>
</dbReference>
<dbReference type="EMBL" id="JAMKFB020000022">
    <property type="protein sequence ID" value="KAL0160239.1"/>
    <property type="molecule type" value="Genomic_DNA"/>
</dbReference>
<feature type="domain" description="C2H2-type" evidence="4">
    <location>
        <begin position="408"/>
        <end position="435"/>
    </location>
</feature>
<feature type="domain" description="BTB" evidence="3">
    <location>
        <begin position="58"/>
        <end position="125"/>
    </location>
</feature>
<dbReference type="GO" id="GO:0008270">
    <property type="term" value="F:zinc ion binding"/>
    <property type="evidence" value="ECO:0007669"/>
    <property type="project" value="UniProtKB-KW"/>
</dbReference>
<dbReference type="Pfam" id="PF00651">
    <property type="entry name" value="BTB"/>
    <property type="match status" value="1"/>
</dbReference>
<accession>A0ABD0NF27</accession>
<dbReference type="InterPro" id="IPR050457">
    <property type="entry name" value="ZnFinger_BTB_dom_contain"/>
</dbReference>
<feature type="compositionally biased region" description="Acidic residues" evidence="2">
    <location>
        <begin position="340"/>
        <end position="349"/>
    </location>
</feature>
<feature type="region of interest" description="Disordered" evidence="2">
    <location>
        <begin position="157"/>
        <end position="183"/>
    </location>
</feature>
<evidence type="ECO:0000313" key="5">
    <source>
        <dbReference type="EMBL" id="KAL0160239.1"/>
    </source>
</evidence>
<dbReference type="PROSITE" id="PS50157">
    <property type="entry name" value="ZINC_FINGER_C2H2_2"/>
    <property type="match status" value="1"/>
</dbReference>
<feature type="compositionally biased region" description="Basic and acidic residues" evidence="2">
    <location>
        <begin position="296"/>
        <end position="313"/>
    </location>
</feature>
<evidence type="ECO:0000313" key="6">
    <source>
        <dbReference type="Proteomes" id="UP001529510"/>
    </source>
</evidence>
<dbReference type="InterPro" id="IPR036236">
    <property type="entry name" value="Znf_C2H2_sf"/>
</dbReference>
<dbReference type="PANTHER" id="PTHR46105:SF6">
    <property type="entry name" value="ZINC FINGER AND BTB DOMAIN-CONTAINING PROTEIN 7A"/>
    <property type="match status" value="1"/>
</dbReference>
<dbReference type="SUPFAM" id="SSF54695">
    <property type="entry name" value="POZ domain"/>
    <property type="match status" value="1"/>
</dbReference>
<dbReference type="AlphaFoldDB" id="A0ABD0NF27"/>
<dbReference type="PROSITE" id="PS00028">
    <property type="entry name" value="ZINC_FINGER_C2H2_1"/>
    <property type="match status" value="1"/>
</dbReference>
<proteinExistence type="predicted"/>
<reference evidence="5 6" key="1">
    <citation type="submission" date="2024-05" db="EMBL/GenBank/DDBJ databases">
        <title>Genome sequencing and assembly of Indian major carp, Cirrhinus mrigala (Hamilton, 1822).</title>
        <authorList>
            <person name="Mohindra V."/>
            <person name="Chowdhury L.M."/>
            <person name="Lal K."/>
            <person name="Jena J.K."/>
        </authorList>
    </citation>
    <scope>NUCLEOTIDE SEQUENCE [LARGE SCALE GENOMIC DNA]</scope>
    <source>
        <strain evidence="5">CM1030</strain>
        <tissue evidence="5">Blood</tissue>
    </source>
</reference>
<organism evidence="5 6">
    <name type="scientific">Cirrhinus mrigala</name>
    <name type="common">Mrigala</name>
    <dbReference type="NCBI Taxonomy" id="683832"/>
    <lineage>
        <taxon>Eukaryota</taxon>
        <taxon>Metazoa</taxon>
        <taxon>Chordata</taxon>
        <taxon>Craniata</taxon>
        <taxon>Vertebrata</taxon>
        <taxon>Euteleostomi</taxon>
        <taxon>Actinopterygii</taxon>
        <taxon>Neopterygii</taxon>
        <taxon>Teleostei</taxon>
        <taxon>Ostariophysi</taxon>
        <taxon>Cypriniformes</taxon>
        <taxon>Cyprinidae</taxon>
        <taxon>Labeoninae</taxon>
        <taxon>Labeonini</taxon>
        <taxon>Cirrhinus</taxon>
    </lineage>
</organism>
<dbReference type="PANTHER" id="PTHR46105">
    <property type="entry name" value="AGAP004733-PA"/>
    <property type="match status" value="1"/>
</dbReference>
<keyword evidence="1" id="KW-0862">Zinc</keyword>
<dbReference type="InterPro" id="IPR013087">
    <property type="entry name" value="Znf_C2H2_type"/>
</dbReference>
<evidence type="ECO:0000256" key="2">
    <source>
        <dbReference type="SAM" id="MobiDB-lite"/>
    </source>
</evidence>
<dbReference type="InterPro" id="IPR011333">
    <property type="entry name" value="SKP1/BTB/POZ_sf"/>
</dbReference>
<evidence type="ECO:0000256" key="1">
    <source>
        <dbReference type="PROSITE-ProRule" id="PRU00042"/>
    </source>
</evidence>
<keyword evidence="1" id="KW-0863">Zinc-finger</keyword>
<feature type="non-terminal residue" evidence="5">
    <location>
        <position position="446"/>
    </location>
</feature>
<keyword evidence="1" id="KW-0479">Metal-binding</keyword>
<name>A0ABD0NF27_CIRMR</name>
<sequence>ADGQTAGRTDGLVENVVGSRACGGAGEVEEGPVGIPFPEHSADLLGSLNRQRLSGLLCDVLLVAQEREFPAHRSVLASCSTYFHKLFTSGLAADRQKVYALDFVRPEALAALLDFAYTATLTVSRNSVVDILSAARVLEISPVQDVCTHLLDTKVLSPPVGSAGSEQEEDQEEEERGKNGKEQGIRLRAREYLEFFQRGAHWGSSCSTPELRDLPAHLHFSQRNGADSNGTPIGPADYYSSLAQALSQPPRDPENENVDEECLDGPSVLARGKGAEAMMSLYAPTQNGHYYLHQAEPKSEREVEGTGEREHEQGPASALLQQMMDSLERKREQTTAGGGGEEDGPEGEEPDVEFYLKYFNSVQQEEAASAPMSPSLLPLWSLRGNGGGNQATGGGNNSERKMRSKAFQKCPICSKVIQGAGKLPRHIRTHTGEKPYECAICKVRFT</sequence>
<gene>
    <name evidence="5" type="ORF">M9458_043964</name>
</gene>
<dbReference type="Gene3D" id="3.30.710.10">
    <property type="entry name" value="Potassium Channel Kv1.1, Chain A"/>
    <property type="match status" value="1"/>
</dbReference>
<dbReference type="Proteomes" id="UP001529510">
    <property type="component" value="Unassembled WGS sequence"/>
</dbReference>
<keyword evidence="6" id="KW-1185">Reference proteome</keyword>
<protein>
    <recommendedName>
        <fullName evidence="7">Zinc finger and BTB domain containing 7a</fullName>
    </recommendedName>
</protein>
<dbReference type="SMART" id="SM00225">
    <property type="entry name" value="BTB"/>
    <property type="match status" value="1"/>
</dbReference>
<feature type="non-terminal residue" evidence="5">
    <location>
        <position position="1"/>
    </location>
</feature>
<dbReference type="Gene3D" id="3.30.160.60">
    <property type="entry name" value="Classic Zinc Finger"/>
    <property type="match status" value="2"/>
</dbReference>
<comment type="caution">
    <text evidence="5">The sequence shown here is derived from an EMBL/GenBank/DDBJ whole genome shotgun (WGS) entry which is preliminary data.</text>
</comment>
<evidence type="ECO:0008006" key="7">
    <source>
        <dbReference type="Google" id="ProtNLM"/>
    </source>
</evidence>
<evidence type="ECO:0000259" key="3">
    <source>
        <dbReference type="PROSITE" id="PS50097"/>
    </source>
</evidence>
<dbReference type="InterPro" id="IPR000210">
    <property type="entry name" value="BTB/POZ_dom"/>
</dbReference>
<dbReference type="PROSITE" id="PS50097">
    <property type="entry name" value="BTB"/>
    <property type="match status" value="1"/>
</dbReference>
<evidence type="ECO:0000259" key="4">
    <source>
        <dbReference type="PROSITE" id="PS50157"/>
    </source>
</evidence>